<proteinExistence type="predicted"/>
<sequence>MTSRSDPCAQLDLFDWLATQPARKSGELVAFPAFAMRRAMRDIAAETLALPLDRQQKYLNKEVALMRLRMQRQRFPAAEIERQTSIFREGIVCAMRRQIILGILGEQHGDAA</sequence>
<gene>
    <name evidence="1" type="ORF">NGM99_12675</name>
</gene>
<evidence type="ECO:0000313" key="1">
    <source>
        <dbReference type="EMBL" id="MCO6050637.1"/>
    </source>
</evidence>
<organism evidence="1 2">
    <name type="scientific">Mesorhizobium liriopis</name>
    <dbReference type="NCBI Taxonomy" id="2953882"/>
    <lineage>
        <taxon>Bacteria</taxon>
        <taxon>Pseudomonadati</taxon>
        <taxon>Pseudomonadota</taxon>
        <taxon>Alphaproteobacteria</taxon>
        <taxon>Hyphomicrobiales</taxon>
        <taxon>Phyllobacteriaceae</taxon>
        <taxon>Mesorhizobium</taxon>
    </lineage>
</organism>
<dbReference type="EMBL" id="JAMXQS010000006">
    <property type="protein sequence ID" value="MCO6050637.1"/>
    <property type="molecule type" value="Genomic_DNA"/>
</dbReference>
<protein>
    <submittedName>
        <fullName evidence="1">Uncharacterized protein</fullName>
    </submittedName>
</protein>
<dbReference type="RefSeq" id="WP_252819456.1">
    <property type="nucleotide sequence ID" value="NZ_JAMXQS010000006.1"/>
</dbReference>
<reference evidence="1 2" key="1">
    <citation type="submission" date="2022-06" db="EMBL/GenBank/DDBJ databases">
        <title>Mesorhizobium sp. strain RP14 Genome sequencing and assembly.</title>
        <authorList>
            <person name="Kim I."/>
        </authorList>
    </citation>
    <scope>NUCLEOTIDE SEQUENCE [LARGE SCALE GENOMIC DNA]</scope>
    <source>
        <strain evidence="2">RP14(2022)</strain>
    </source>
</reference>
<keyword evidence="2" id="KW-1185">Reference proteome</keyword>
<dbReference type="Proteomes" id="UP001205906">
    <property type="component" value="Unassembled WGS sequence"/>
</dbReference>
<name>A0ABT1C736_9HYPH</name>
<evidence type="ECO:0000313" key="2">
    <source>
        <dbReference type="Proteomes" id="UP001205906"/>
    </source>
</evidence>
<accession>A0ABT1C736</accession>
<comment type="caution">
    <text evidence="1">The sequence shown here is derived from an EMBL/GenBank/DDBJ whole genome shotgun (WGS) entry which is preliminary data.</text>
</comment>